<sequence>MTLLGALKEWTTRACHQSPVSPRRGRCSLNYEAIVRSVYNEGQCIQETRSGPSPKHGANKSRASVRRWSTARHKSGTGVPTSAHFVELGTSVSPSSEDDADCGGVWFGTGGGRTVSAPP</sequence>
<evidence type="ECO:0000313" key="3">
    <source>
        <dbReference type="Proteomes" id="UP000324222"/>
    </source>
</evidence>
<protein>
    <submittedName>
        <fullName evidence="2">Uncharacterized protein</fullName>
    </submittedName>
</protein>
<comment type="caution">
    <text evidence="2">The sequence shown here is derived from an EMBL/GenBank/DDBJ whole genome shotgun (WGS) entry which is preliminary data.</text>
</comment>
<feature type="compositionally biased region" description="Basic residues" evidence="1">
    <location>
        <begin position="57"/>
        <end position="75"/>
    </location>
</feature>
<feature type="region of interest" description="Disordered" evidence="1">
    <location>
        <begin position="46"/>
        <end position="119"/>
    </location>
</feature>
<proteinExistence type="predicted"/>
<organism evidence="2 3">
    <name type="scientific">Portunus trituberculatus</name>
    <name type="common">Swimming crab</name>
    <name type="synonym">Neptunus trituberculatus</name>
    <dbReference type="NCBI Taxonomy" id="210409"/>
    <lineage>
        <taxon>Eukaryota</taxon>
        <taxon>Metazoa</taxon>
        <taxon>Ecdysozoa</taxon>
        <taxon>Arthropoda</taxon>
        <taxon>Crustacea</taxon>
        <taxon>Multicrustacea</taxon>
        <taxon>Malacostraca</taxon>
        <taxon>Eumalacostraca</taxon>
        <taxon>Eucarida</taxon>
        <taxon>Decapoda</taxon>
        <taxon>Pleocyemata</taxon>
        <taxon>Brachyura</taxon>
        <taxon>Eubrachyura</taxon>
        <taxon>Portunoidea</taxon>
        <taxon>Portunidae</taxon>
        <taxon>Portuninae</taxon>
        <taxon>Portunus</taxon>
    </lineage>
</organism>
<dbReference type="AlphaFoldDB" id="A0A5B7HDL2"/>
<gene>
    <name evidence="2" type="ORF">E2C01_060895</name>
</gene>
<dbReference type="Proteomes" id="UP000324222">
    <property type="component" value="Unassembled WGS sequence"/>
</dbReference>
<dbReference type="EMBL" id="VSRR010025199">
    <property type="protein sequence ID" value="MPC66744.1"/>
    <property type="molecule type" value="Genomic_DNA"/>
</dbReference>
<accession>A0A5B7HDL2</accession>
<reference evidence="2 3" key="1">
    <citation type="submission" date="2019-05" db="EMBL/GenBank/DDBJ databases">
        <title>Another draft genome of Portunus trituberculatus and its Hox gene families provides insights of decapod evolution.</title>
        <authorList>
            <person name="Jeong J.-H."/>
            <person name="Song I."/>
            <person name="Kim S."/>
            <person name="Choi T."/>
            <person name="Kim D."/>
            <person name="Ryu S."/>
            <person name="Kim W."/>
        </authorList>
    </citation>
    <scope>NUCLEOTIDE SEQUENCE [LARGE SCALE GENOMIC DNA]</scope>
    <source>
        <tissue evidence="2">Muscle</tissue>
    </source>
</reference>
<name>A0A5B7HDL2_PORTR</name>
<keyword evidence="3" id="KW-1185">Reference proteome</keyword>
<evidence type="ECO:0000313" key="2">
    <source>
        <dbReference type="EMBL" id="MPC66744.1"/>
    </source>
</evidence>
<evidence type="ECO:0000256" key="1">
    <source>
        <dbReference type="SAM" id="MobiDB-lite"/>
    </source>
</evidence>